<evidence type="ECO:0000313" key="1">
    <source>
        <dbReference type="EMBL" id="TBU60605.1"/>
    </source>
</evidence>
<reference evidence="1 2" key="1">
    <citation type="submission" date="2019-01" db="EMBL/GenBank/DDBJ databases">
        <title>Draft genome sequences of three monokaryotic isolates of the white-rot basidiomycete fungus Dichomitus squalens.</title>
        <authorList>
            <consortium name="DOE Joint Genome Institute"/>
            <person name="Lopez S.C."/>
            <person name="Andreopoulos B."/>
            <person name="Pangilinan J."/>
            <person name="Lipzen A."/>
            <person name="Riley R."/>
            <person name="Ahrendt S."/>
            <person name="Ng V."/>
            <person name="Barry K."/>
            <person name="Daum C."/>
            <person name="Grigoriev I.V."/>
            <person name="Hilden K.S."/>
            <person name="Makela M.R."/>
            <person name="de Vries R.P."/>
        </authorList>
    </citation>
    <scope>NUCLEOTIDE SEQUENCE [LARGE SCALE GENOMIC DNA]</scope>
    <source>
        <strain evidence="1 2">CBS 464.89</strain>
    </source>
</reference>
<protein>
    <submittedName>
        <fullName evidence="1">Uncharacterized protein</fullName>
    </submittedName>
</protein>
<dbReference type="EMBL" id="ML145104">
    <property type="protein sequence ID" value="TBU60605.1"/>
    <property type="molecule type" value="Genomic_DNA"/>
</dbReference>
<sequence>MPLGGLRALLSHFPLGEGLPKLLYLSLVVNSSPEAAIVEAVCLGAHSEVRAQVLERVLTPIATLLRHQEKNGEDEQSPQDAHVVSRNDGGFDRDLFSAKIALTTCQRSHVIDAFHWTTRRRLNTS</sequence>
<proteinExistence type="predicted"/>
<evidence type="ECO:0000313" key="2">
    <source>
        <dbReference type="Proteomes" id="UP000292082"/>
    </source>
</evidence>
<dbReference type="Proteomes" id="UP000292082">
    <property type="component" value="Unassembled WGS sequence"/>
</dbReference>
<name>A0A4Q9Q0P6_9APHY</name>
<dbReference type="AlphaFoldDB" id="A0A4Q9Q0P6"/>
<gene>
    <name evidence="1" type="ORF">BD310DRAFT_905331</name>
</gene>
<organism evidence="1 2">
    <name type="scientific">Dichomitus squalens</name>
    <dbReference type="NCBI Taxonomy" id="114155"/>
    <lineage>
        <taxon>Eukaryota</taxon>
        <taxon>Fungi</taxon>
        <taxon>Dikarya</taxon>
        <taxon>Basidiomycota</taxon>
        <taxon>Agaricomycotina</taxon>
        <taxon>Agaricomycetes</taxon>
        <taxon>Polyporales</taxon>
        <taxon>Polyporaceae</taxon>
        <taxon>Dichomitus</taxon>
    </lineage>
</organism>
<keyword evidence="2" id="KW-1185">Reference proteome</keyword>
<accession>A0A4Q9Q0P6</accession>